<dbReference type="SUPFAM" id="SSF82153">
    <property type="entry name" value="FAS1 domain"/>
    <property type="match status" value="1"/>
</dbReference>
<protein>
    <submittedName>
        <fullName evidence="2">FAS1 domain-containing protein SELMODRAFT_448915</fullName>
    </submittedName>
</protein>
<evidence type="ECO:0000313" key="2">
    <source>
        <dbReference type="EMBL" id="JAT54086.1"/>
    </source>
</evidence>
<dbReference type="EMBL" id="GDJX01013850">
    <property type="protein sequence ID" value="JAT54086.1"/>
    <property type="molecule type" value="Transcribed_RNA"/>
</dbReference>
<reference evidence="2" key="1">
    <citation type="submission" date="2015-07" db="EMBL/GenBank/DDBJ databases">
        <title>Transcriptome Assembly of Anthurium amnicola.</title>
        <authorList>
            <person name="Suzuki J."/>
        </authorList>
    </citation>
    <scope>NUCLEOTIDE SEQUENCE</scope>
</reference>
<dbReference type="PANTHER" id="PTHR36069">
    <property type="entry name" value="EXPRESSED PROTEIN-RELATED"/>
    <property type="match status" value="1"/>
</dbReference>
<feature type="chain" id="PRO_5008900228" evidence="1">
    <location>
        <begin position="27"/>
        <end position="239"/>
    </location>
</feature>
<accession>A0A1D1YHG8</accession>
<keyword evidence="1" id="KW-0732">Signal</keyword>
<dbReference type="InterPro" id="IPR053339">
    <property type="entry name" value="FAS1_domain_protein"/>
</dbReference>
<dbReference type="AlphaFoldDB" id="A0A1D1YHG8"/>
<sequence>MASSIASLLTPAGLFLCLILSAPSSAEPSSWKKEIGTAVEEMQNAGYFSFVMLINMVRDRIQGNITFLMPSDPLLSAVPPPEDRVLEFLSKHSIASPLLFEELRRLPSETFIPTNQPDYMIRLSSSSSRKRGGLYLNGIELVSPDVCVSRSSIRCHGINGVLAISTTGGNMSKPRCSCEGSATPGPLTDSPLSLGSPNASGSVANASPVNNGQWQGSGSIDLLYGAILATVTSIILLMS</sequence>
<gene>
    <name evidence="2" type="primary">SELMODRAFT_448915</name>
    <name evidence="2" type="ORF">g.24754</name>
</gene>
<organism evidence="2">
    <name type="scientific">Anthurium amnicola</name>
    <dbReference type="NCBI Taxonomy" id="1678845"/>
    <lineage>
        <taxon>Eukaryota</taxon>
        <taxon>Viridiplantae</taxon>
        <taxon>Streptophyta</taxon>
        <taxon>Embryophyta</taxon>
        <taxon>Tracheophyta</taxon>
        <taxon>Spermatophyta</taxon>
        <taxon>Magnoliopsida</taxon>
        <taxon>Liliopsida</taxon>
        <taxon>Araceae</taxon>
        <taxon>Pothoideae</taxon>
        <taxon>Potheae</taxon>
        <taxon>Anthurium</taxon>
    </lineage>
</organism>
<feature type="signal peptide" evidence="1">
    <location>
        <begin position="1"/>
        <end position="26"/>
    </location>
</feature>
<evidence type="ECO:0000256" key="1">
    <source>
        <dbReference type="SAM" id="SignalP"/>
    </source>
</evidence>
<proteinExistence type="predicted"/>
<dbReference type="InterPro" id="IPR036378">
    <property type="entry name" value="FAS1_dom_sf"/>
</dbReference>
<name>A0A1D1YHG8_9ARAE</name>
<dbReference type="PANTHER" id="PTHR36069:SF1">
    <property type="entry name" value="EXPRESSED PROTEIN"/>
    <property type="match status" value="1"/>
</dbReference>